<dbReference type="Gene3D" id="3.30.700.10">
    <property type="entry name" value="Glycoprotein, Type 4 Pilin"/>
    <property type="match status" value="1"/>
</dbReference>
<keyword evidence="1" id="KW-0812">Transmembrane</keyword>
<dbReference type="InterPro" id="IPR045584">
    <property type="entry name" value="Pilin-like"/>
</dbReference>
<dbReference type="NCBIfam" id="TIGR02532">
    <property type="entry name" value="IV_pilin_GFxxxE"/>
    <property type="match status" value="1"/>
</dbReference>
<name>A0AAJ1EZN6_9GAMM</name>
<keyword evidence="3" id="KW-1185">Reference proteome</keyword>
<keyword evidence="1" id="KW-0472">Membrane</keyword>
<organism evidence="2 3">
    <name type="scientific">Shewanella zhuhaiensis</name>
    <dbReference type="NCBI Taxonomy" id="2919576"/>
    <lineage>
        <taxon>Bacteria</taxon>
        <taxon>Pseudomonadati</taxon>
        <taxon>Pseudomonadota</taxon>
        <taxon>Gammaproteobacteria</taxon>
        <taxon>Alteromonadales</taxon>
        <taxon>Shewanellaceae</taxon>
        <taxon>Shewanella</taxon>
    </lineage>
</organism>
<dbReference type="EMBL" id="JAKUDL010000001">
    <property type="protein sequence ID" value="MCH4293493.1"/>
    <property type="molecule type" value="Genomic_DNA"/>
</dbReference>
<accession>A0AAJ1EZN6</accession>
<evidence type="ECO:0000313" key="3">
    <source>
        <dbReference type="Proteomes" id="UP001297581"/>
    </source>
</evidence>
<comment type="caution">
    <text evidence="2">The sequence shown here is derived from an EMBL/GenBank/DDBJ whole genome shotgun (WGS) entry which is preliminary data.</text>
</comment>
<dbReference type="Pfam" id="PF07963">
    <property type="entry name" value="N_methyl"/>
    <property type="match status" value="1"/>
</dbReference>
<dbReference type="PANTHER" id="PTHR30093:SF7">
    <property type="entry name" value="MSHA MAJOR PILIN SUBUNIT MSHA"/>
    <property type="match status" value="1"/>
</dbReference>
<feature type="transmembrane region" description="Helical" evidence="1">
    <location>
        <begin position="7"/>
        <end position="27"/>
    </location>
</feature>
<sequence length="169" mass="18069">MKKQQGFTLIELVVVIIILGILAVTAAPKFINLSSDAYKAQLKGAEAAMKGAVTLFKSASEIRNAGSNRVVYEDIRGELGQPWAASSNGTSPSTGYSTPPEIFKAASMDVNDWRYRIFVSGTYQVVAAPAAKLTSAQPTQAEVIATNCYIHYIWQSSGTPSISVVDSDC</sequence>
<keyword evidence="1" id="KW-1133">Transmembrane helix</keyword>
<evidence type="ECO:0000256" key="1">
    <source>
        <dbReference type="SAM" id="Phobius"/>
    </source>
</evidence>
<dbReference type="AlphaFoldDB" id="A0AAJ1EZN6"/>
<dbReference type="RefSeq" id="WP_240590009.1">
    <property type="nucleotide sequence ID" value="NZ_JAKUDL010000001.1"/>
</dbReference>
<dbReference type="InterPro" id="IPR012902">
    <property type="entry name" value="N_methyl_site"/>
</dbReference>
<dbReference type="PANTHER" id="PTHR30093">
    <property type="entry name" value="GENERAL SECRETION PATHWAY PROTEIN G"/>
    <property type="match status" value="1"/>
</dbReference>
<evidence type="ECO:0000313" key="2">
    <source>
        <dbReference type="EMBL" id="MCH4293493.1"/>
    </source>
</evidence>
<proteinExistence type="predicted"/>
<reference evidence="2 3" key="1">
    <citation type="submission" date="2022-02" db="EMBL/GenBank/DDBJ databases">
        <title>The genome sequence of Shewanella sp. 3B26.</title>
        <authorList>
            <person name="Du J."/>
        </authorList>
    </citation>
    <scope>NUCLEOTIDE SEQUENCE [LARGE SCALE GENOMIC DNA]</scope>
    <source>
        <strain evidence="2 3">3B26</strain>
    </source>
</reference>
<gene>
    <name evidence="2" type="ORF">MJ923_04145</name>
</gene>
<dbReference type="SUPFAM" id="SSF54523">
    <property type="entry name" value="Pili subunits"/>
    <property type="match status" value="1"/>
</dbReference>
<dbReference type="PROSITE" id="PS00409">
    <property type="entry name" value="PROKAR_NTER_METHYL"/>
    <property type="match status" value="1"/>
</dbReference>
<protein>
    <submittedName>
        <fullName evidence="2">Type II secretion system GspH family protein</fullName>
    </submittedName>
</protein>
<dbReference type="Proteomes" id="UP001297581">
    <property type="component" value="Unassembled WGS sequence"/>
</dbReference>